<dbReference type="InterPro" id="IPR010227">
    <property type="entry name" value="NADH_Q_OxRdtase_chainM/4"/>
</dbReference>
<keyword evidence="5 7" id="KW-0472">Membrane</keyword>
<gene>
    <name evidence="9" type="ORF">MNODULE_07770</name>
</gene>
<name>A0A7X6IAE8_9BACT</name>
<dbReference type="AlphaFoldDB" id="A0A7X6IAE8"/>
<feature type="transmembrane region" description="Helical" evidence="7">
    <location>
        <begin position="84"/>
        <end position="112"/>
    </location>
</feature>
<sequence>MIGTMDQIFASDQIGFPVLTLLLLLPALGALAIAFLKDERQMRVTALATTSVVFALSLLLPLLFQRGTPNMQFVEELNWIRPLGAAYHLGVDGFSLFLVTLTTFLMVLLVLFSWKGVELNLKQYLICLLVLETTVVGVFMAIDLLLFFLFWEIMLIPMYFLIKIWGGANRDYASLKFVLYTLLGSVLMLVGFVILYLNYHDYALAQNLSQSYSFSILDLLKAPMSETKQNIVFLLLFFGFAFKVPMFPFHTWLPDAHVEAPTAGSVLLAGVLLKMGTYGFVRFSLPLLPEASINFVPMMTILSVIGIVYGALLALAQDDIKKLIAYSSISHLGFVVLGIFALNRTGIQGGMIQMLNHGISTAGLFLVVGFLYERRHTRAISEYGGLGRRLPIFAAFYMIISLSSMAFPGTNGFVGELLILVGAAQLDWRLTVTAIVGVLLGAAYLLWLYQRIMMGQITNPKNEKIPDLDRREIGICVALAVMIFWVGIYPMPFLKAMDGSIDFVAQRVAGSTPAVTEPAVEVTPAGLFQFDSIEELLPSFPPFTNENLPPIADKVSLAGMEAPND</sequence>
<protein>
    <submittedName>
        <fullName evidence="9">NADH-quinone oxidoreductase subunit M</fullName>
    </submittedName>
</protein>
<dbReference type="InterPro" id="IPR003918">
    <property type="entry name" value="NADH_UbQ_OxRdtase"/>
</dbReference>
<evidence type="ECO:0000256" key="3">
    <source>
        <dbReference type="ARBA" id="ARBA00022692"/>
    </source>
</evidence>
<feature type="transmembrane region" description="Helical" evidence="7">
    <location>
        <begin position="323"/>
        <end position="342"/>
    </location>
</feature>
<dbReference type="PANTHER" id="PTHR43507">
    <property type="entry name" value="NADH-UBIQUINONE OXIDOREDUCTASE CHAIN 4"/>
    <property type="match status" value="1"/>
</dbReference>
<feature type="transmembrane region" description="Helical" evidence="7">
    <location>
        <begin position="14"/>
        <end position="36"/>
    </location>
</feature>
<feature type="transmembrane region" description="Helical" evidence="7">
    <location>
        <begin position="430"/>
        <end position="452"/>
    </location>
</feature>
<evidence type="ECO:0000256" key="5">
    <source>
        <dbReference type="ARBA" id="ARBA00023136"/>
    </source>
</evidence>
<feature type="domain" description="NADH:quinone oxidoreductase/Mrp antiporter transmembrane" evidence="8">
    <location>
        <begin position="141"/>
        <end position="439"/>
    </location>
</feature>
<dbReference type="GO" id="GO:0042773">
    <property type="term" value="P:ATP synthesis coupled electron transport"/>
    <property type="evidence" value="ECO:0007669"/>
    <property type="project" value="InterPro"/>
</dbReference>
<comment type="subcellular location">
    <subcellularLocation>
        <location evidence="1">Endomembrane system</location>
        <topology evidence="1">Multi-pass membrane protein</topology>
    </subcellularLocation>
    <subcellularLocation>
        <location evidence="6">Membrane</location>
        <topology evidence="6">Multi-pass membrane protein</topology>
    </subcellularLocation>
</comment>
<dbReference type="InterPro" id="IPR001750">
    <property type="entry name" value="ND/Mrp_TM"/>
</dbReference>
<feature type="transmembrane region" description="Helical" evidence="7">
    <location>
        <begin position="295"/>
        <end position="316"/>
    </location>
</feature>
<dbReference type="NCBIfam" id="TIGR01972">
    <property type="entry name" value="NDH_I_M"/>
    <property type="match status" value="1"/>
</dbReference>
<evidence type="ECO:0000256" key="7">
    <source>
        <dbReference type="SAM" id="Phobius"/>
    </source>
</evidence>
<dbReference type="Pfam" id="PF00361">
    <property type="entry name" value="Proton_antipo_M"/>
    <property type="match status" value="1"/>
</dbReference>
<dbReference type="EMBL" id="VTOW01000001">
    <property type="protein sequence ID" value="NKE70631.1"/>
    <property type="molecule type" value="Genomic_DNA"/>
</dbReference>
<evidence type="ECO:0000256" key="2">
    <source>
        <dbReference type="ARBA" id="ARBA00009025"/>
    </source>
</evidence>
<evidence type="ECO:0000256" key="6">
    <source>
        <dbReference type="RuleBase" id="RU000320"/>
    </source>
</evidence>
<dbReference type="GO" id="GO:0012505">
    <property type="term" value="C:endomembrane system"/>
    <property type="evidence" value="ECO:0007669"/>
    <property type="project" value="UniProtKB-SubCell"/>
</dbReference>
<feature type="transmembrane region" description="Helical" evidence="7">
    <location>
        <begin position="354"/>
        <end position="372"/>
    </location>
</feature>
<reference evidence="9 10" key="1">
    <citation type="journal article" date="2020" name="Nature">
        <title>Bacterial chemolithoautotrophy via manganese oxidation.</title>
        <authorList>
            <person name="Yu H."/>
            <person name="Leadbetter J.R."/>
        </authorList>
    </citation>
    <scope>NUCLEOTIDE SEQUENCE [LARGE SCALE GENOMIC DNA]</scope>
    <source>
        <strain evidence="9 10">Mn-1</strain>
    </source>
</reference>
<accession>A0A7X6IAE8</accession>
<feature type="transmembrane region" description="Helical" evidence="7">
    <location>
        <begin position="392"/>
        <end position="410"/>
    </location>
</feature>
<keyword evidence="4 7" id="KW-1133">Transmembrane helix</keyword>
<evidence type="ECO:0000259" key="8">
    <source>
        <dbReference type="Pfam" id="PF00361"/>
    </source>
</evidence>
<comment type="caution">
    <text evidence="9">The sequence shown here is derived from an EMBL/GenBank/DDBJ whole genome shotgun (WGS) entry which is preliminary data.</text>
</comment>
<feature type="transmembrane region" description="Helical" evidence="7">
    <location>
        <begin position="231"/>
        <end position="253"/>
    </location>
</feature>
<feature type="transmembrane region" description="Helical" evidence="7">
    <location>
        <begin position="43"/>
        <end position="64"/>
    </location>
</feature>
<comment type="similarity">
    <text evidence="2">Belongs to the complex I subunit 4 family.</text>
</comment>
<dbReference type="GO" id="GO:0015990">
    <property type="term" value="P:electron transport coupled proton transport"/>
    <property type="evidence" value="ECO:0007669"/>
    <property type="project" value="TreeGrafter"/>
</dbReference>
<evidence type="ECO:0000256" key="1">
    <source>
        <dbReference type="ARBA" id="ARBA00004127"/>
    </source>
</evidence>
<keyword evidence="10" id="KW-1185">Reference proteome</keyword>
<evidence type="ECO:0000313" key="9">
    <source>
        <dbReference type="EMBL" id="NKE70631.1"/>
    </source>
</evidence>
<dbReference type="PANTHER" id="PTHR43507:SF1">
    <property type="entry name" value="NADH-UBIQUINONE OXIDOREDUCTASE CHAIN 4"/>
    <property type="match status" value="1"/>
</dbReference>
<dbReference type="GO" id="GO:0016020">
    <property type="term" value="C:membrane"/>
    <property type="evidence" value="ECO:0007669"/>
    <property type="project" value="UniProtKB-SubCell"/>
</dbReference>
<keyword evidence="3 6" id="KW-0812">Transmembrane</keyword>
<evidence type="ECO:0000313" key="10">
    <source>
        <dbReference type="Proteomes" id="UP000534783"/>
    </source>
</evidence>
<dbReference type="GO" id="GO:0008137">
    <property type="term" value="F:NADH dehydrogenase (ubiquinone) activity"/>
    <property type="evidence" value="ECO:0007669"/>
    <property type="project" value="InterPro"/>
</dbReference>
<dbReference type="GO" id="GO:0048039">
    <property type="term" value="F:ubiquinone binding"/>
    <property type="evidence" value="ECO:0007669"/>
    <property type="project" value="TreeGrafter"/>
</dbReference>
<feature type="transmembrane region" description="Helical" evidence="7">
    <location>
        <begin position="473"/>
        <end position="491"/>
    </location>
</feature>
<feature type="transmembrane region" description="Helical" evidence="7">
    <location>
        <begin position="177"/>
        <end position="199"/>
    </location>
</feature>
<dbReference type="PRINTS" id="PR01437">
    <property type="entry name" value="NUOXDRDTASE4"/>
</dbReference>
<dbReference type="GO" id="GO:0003954">
    <property type="term" value="F:NADH dehydrogenase activity"/>
    <property type="evidence" value="ECO:0007669"/>
    <property type="project" value="TreeGrafter"/>
</dbReference>
<proteinExistence type="inferred from homology"/>
<evidence type="ECO:0000256" key="4">
    <source>
        <dbReference type="ARBA" id="ARBA00022989"/>
    </source>
</evidence>
<dbReference type="Proteomes" id="UP000534783">
    <property type="component" value="Unassembled WGS sequence"/>
</dbReference>
<organism evidence="9 10">
    <name type="scientific">Candidatus Manganitrophus noduliformans</name>
    <dbReference type="NCBI Taxonomy" id="2606439"/>
    <lineage>
        <taxon>Bacteria</taxon>
        <taxon>Pseudomonadati</taxon>
        <taxon>Nitrospirota</taxon>
        <taxon>Nitrospiria</taxon>
        <taxon>Candidatus Troglogloeales</taxon>
        <taxon>Candidatus Manganitrophaceae</taxon>
        <taxon>Candidatus Manganitrophus</taxon>
    </lineage>
</organism>